<dbReference type="SUPFAM" id="SSF52172">
    <property type="entry name" value="CheY-like"/>
    <property type="match status" value="1"/>
</dbReference>
<dbReference type="Pfam" id="PF00072">
    <property type="entry name" value="Response_reg"/>
    <property type="match status" value="1"/>
</dbReference>
<evidence type="ECO:0000256" key="1">
    <source>
        <dbReference type="ARBA" id="ARBA00022553"/>
    </source>
</evidence>
<dbReference type="OrthoDB" id="9782655at2"/>
<organism evidence="4 5">
    <name type="scientific">Silvanigrella paludirubra</name>
    <dbReference type="NCBI Taxonomy" id="2499159"/>
    <lineage>
        <taxon>Bacteria</taxon>
        <taxon>Pseudomonadati</taxon>
        <taxon>Bdellovibrionota</taxon>
        <taxon>Oligoflexia</taxon>
        <taxon>Silvanigrellales</taxon>
        <taxon>Silvanigrellaceae</taxon>
        <taxon>Silvanigrella</taxon>
    </lineage>
</organism>
<dbReference type="InterPro" id="IPR011006">
    <property type="entry name" value="CheY-like_superfamily"/>
</dbReference>
<dbReference type="PROSITE" id="PS50110">
    <property type="entry name" value="RESPONSE_REGULATORY"/>
    <property type="match status" value="1"/>
</dbReference>
<dbReference type="Proteomes" id="UP000437748">
    <property type="component" value="Unassembled WGS sequence"/>
</dbReference>
<gene>
    <name evidence="4" type="ORF">GCL60_10415</name>
</gene>
<dbReference type="RefSeq" id="WP_153420662.1">
    <property type="nucleotide sequence ID" value="NZ_WFLM01000004.1"/>
</dbReference>
<dbReference type="InterPro" id="IPR050595">
    <property type="entry name" value="Bact_response_regulator"/>
</dbReference>
<reference evidence="4 5" key="1">
    <citation type="submission" date="2019-10" db="EMBL/GenBank/DDBJ databases">
        <title>New species of Slilvanegrellaceae.</title>
        <authorList>
            <person name="Pitt A."/>
            <person name="Hahn M.W."/>
        </authorList>
    </citation>
    <scope>NUCLEOTIDE SEQUENCE [LARGE SCALE GENOMIC DNA]</scope>
    <source>
        <strain evidence="4 5">SP-Ram-0.45-NSY-1</strain>
    </source>
</reference>
<feature type="domain" description="Response regulatory" evidence="3">
    <location>
        <begin position="2"/>
        <end position="119"/>
    </location>
</feature>
<evidence type="ECO:0000313" key="5">
    <source>
        <dbReference type="Proteomes" id="UP000437748"/>
    </source>
</evidence>
<keyword evidence="5" id="KW-1185">Reference proteome</keyword>
<proteinExistence type="predicted"/>
<evidence type="ECO:0000259" key="3">
    <source>
        <dbReference type="PROSITE" id="PS50110"/>
    </source>
</evidence>
<dbReference type="AlphaFoldDB" id="A0A6N6VTS1"/>
<sequence>MKVLAIDDSKLALSQVERLIKDIIPNVEMLKFQDPKAGIEIAKKQFSEIKFILVDYNMDTMNGIEVIDEIISLYKANQIGLLTANTQSSIKEEVQKRGIHFLSKEGLKEQLLTIFNNIALKDSK</sequence>
<name>A0A6N6VTS1_9BACT</name>
<dbReference type="PANTHER" id="PTHR44591:SF3">
    <property type="entry name" value="RESPONSE REGULATORY DOMAIN-CONTAINING PROTEIN"/>
    <property type="match status" value="1"/>
</dbReference>
<keyword evidence="1 2" id="KW-0597">Phosphoprotein</keyword>
<dbReference type="Gene3D" id="3.40.50.2300">
    <property type="match status" value="1"/>
</dbReference>
<feature type="modified residue" description="4-aspartylphosphate" evidence="2">
    <location>
        <position position="55"/>
    </location>
</feature>
<protein>
    <submittedName>
        <fullName evidence="4">Response regulator</fullName>
    </submittedName>
</protein>
<accession>A0A6N6VTS1</accession>
<dbReference type="EMBL" id="WFLM01000004">
    <property type="protein sequence ID" value="KAB8037581.1"/>
    <property type="molecule type" value="Genomic_DNA"/>
</dbReference>
<dbReference type="PANTHER" id="PTHR44591">
    <property type="entry name" value="STRESS RESPONSE REGULATOR PROTEIN 1"/>
    <property type="match status" value="1"/>
</dbReference>
<evidence type="ECO:0000256" key="2">
    <source>
        <dbReference type="PROSITE-ProRule" id="PRU00169"/>
    </source>
</evidence>
<dbReference type="SMART" id="SM00448">
    <property type="entry name" value="REC"/>
    <property type="match status" value="1"/>
</dbReference>
<evidence type="ECO:0000313" key="4">
    <source>
        <dbReference type="EMBL" id="KAB8037581.1"/>
    </source>
</evidence>
<comment type="caution">
    <text evidence="4">The sequence shown here is derived from an EMBL/GenBank/DDBJ whole genome shotgun (WGS) entry which is preliminary data.</text>
</comment>
<dbReference type="GO" id="GO:0000160">
    <property type="term" value="P:phosphorelay signal transduction system"/>
    <property type="evidence" value="ECO:0007669"/>
    <property type="project" value="InterPro"/>
</dbReference>
<dbReference type="InterPro" id="IPR001789">
    <property type="entry name" value="Sig_transdc_resp-reg_receiver"/>
</dbReference>